<feature type="transmembrane region" description="Helical" evidence="1">
    <location>
        <begin position="251"/>
        <end position="281"/>
    </location>
</feature>
<feature type="transmembrane region" description="Helical" evidence="1">
    <location>
        <begin position="15"/>
        <end position="37"/>
    </location>
</feature>
<feature type="transmembrane region" description="Helical" evidence="1">
    <location>
        <begin position="107"/>
        <end position="125"/>
    </location>
</feature>
<dbReference type="KEGG" id="kle:AO703_02695"/>
<feature type="transmembrane region" description="Helical" evidence="1">
    <location>
        <begin position="176"/>
        <end position="197"/>
    </location>
</feature>
<dbReference type="OrthoDB" id="6629228at2"/>
<feature type="transmembrane region" description="Helical" evidence="1">
    <location>
        <begin position="217"/>
        <end position="239"/>
    </location>
</feature>
<gene>
    <name evidence="2" type="ORF">AO703_02695</name>
</gene>
<feature type="transmembrane region" description="Helical" evidence="1">
    <location>
        <begin position="137"/>
        <end position="155"/>
    </location>
</feature>
<keyword evidence="1" id="KW-1133">Transmembrane helix</keyword>
<protein>
    <submittedName>
        <fullName evidence="2">Uncharacterized protein</fullName>
    </submittedName>
</protein>
<dbReference type="Proteomes" id="UP000069162">
    <property type="component" value="Chromosome"/>
</dbReference>
<keyword evidence="1" id="KW-0472">Membrane</keyword>
<evidence type="ECO:0000313" key="3">
    <source>
        <dbReference type="Proteomes" id="UP000069162"/>
    </source>
</evidence>
<proteinExistence type="predicted"/>
<accession>A0A806X978</accession>
<dbReference type="RefSeq" id="WP_062740219.1">
    <property type="nucleotide sequence ID" value="NZ_CP012871.1"/>
</dbReference>
<name>A0A806X978_9ENTR</name>
<reference evidence="3" key="1">
    <citation type="submission" date="2015-10" db="EMBL/GenBank/DDBJ databases">
        <title>Complete Genome Sequencing of Klebsiella sp. strain G5.</title>
        <authorList>
            <person name="Chan K.-G."/>
            <person name="Chen J.-W."/>
        </authorList>
    </citation>
    <scope>NUCLEOTIDE SEQUENCE [LARGE SCALE GENOMIC DNA]</scope>
    <source>
        <strain evidence="3">G5</strain>
    </source>
</reference>
<dbReference type="AlphaFoldDB" id="A0A806X978"/>
<evidence type="ECO:0000313" key="2">
    <source>
        <dbReference type="EMBL" id="ALR75249.1"/>
    </source>
</evidence>
<keyword evidence="1" id="KW-0812">Transmembrane</keyword>
<feature type="transmembrane region" description="Helical" evidence="1">
    <location>
        <begin position="57"/>
        <end position="87"/>
    </location>
</feature>
<dbReference type="EMBL" id="CP012871">
    <property type="protein sequence ID" value="ALR75249.1"/>
    <property type="molecule type" value="Genomic_DNA"/>
</dbReference>
<sequence>MGNNRINKRFIKMRAWFLTILTPAFASTSIAALFVWSHLARIGQTGLFFDSISFSSLFSYLMVFACVSMLLFCIVLFMPSLLTGLFISNYQGESSFRNELTENNIKIVLLTSLLSTLIFFGYFFLMHNAGKEVAQNVSLQLSTIWLCSFILSLWFNGSITYRQISTEGKWKKIKKVLSMHFLQPMLFSLTACIYIFPLELFLRTLEFPDGTNEIWQALTVIALSMFLIIFSLIPGVVFLRLRTRTSLLHQVTVTGGIMAGILFLIFTFVHMVPALILTMFLKTSGIMDLTPHTYGVPTAAYPAEYFRDSAWQGARSSDEKYYLLKAVKIYSLGDIRLICPLNIIQSYKDSLQYQLLDTAYDDSVRGKLQDAVSHCRRVKSQELLTLEKLPQVETKK</sequence>
<organism evidence="2 3">
    <name type="scientific">[Enterobacter] lignolyticus</name>
    <dbReference type="NCBI Taxonomy" id="1334193"/>
    <lineage>
        <taxon>Bacteria</taxon>
        <taxon>Pseudomonadati</taxon>
        <taxon>Pseudomonadota</taxon>
        <taxon>Gammaproteobacteria</taxon>
        <taxon>Enterobacterales</taxon>
        <taxon>Enterobacteriaceae</taxon>
        <taxon>Pluralibacter</taxon>
    </lineage>
</organism>
<evidence type="ECO:0000256" key="1">
    <source>
        <dbReference type="SAM" id="Phobius"/>
    </source>
</evidence>